<dbReference type="InterPro" id="IPR026854">
    <property type="entry name" value="VPS13_N"/>
</dbReference>
<keyword evidence="2" id="KW-0813">Transport</keyword>
<accession>A0A443SKX5</accession>
<dbReference type="InterPro" id="IPR009543">
    <property type="entry name" value="VPS13_VAB"/>
</dbReference>
<comment type="caution">
    <text evidence="7">The sequence shown here is derived from an EMBL/GenBank/DDBJ whole genome shotgun (WGS) entry which is preliminary data.</text>
</comment>
<reference evidence="7 8" key="1">
    <citation type="journal article" date="2018" name="Gigascience">
        <title>Genomes of trombidid mites reveal novel predicted allergens and laterally-transferred genes associated with secondary metabolism.</title>
        <authorList>
            <person name="Dong X."/>
            <person name="Chaisiri K."/>
            <person name="Xia D."/>
            <person name="Armstrong S.D."/>
            <person name="Fang Y."/>
            <person name="Donnelly M.J."/>
            <person name="Kadowaki T."/>
            <person name="McGarry J.W."/>
            <person name="Darby A.C."/>
            <person name="Makepeace B.L."/>
        </authorList>
    </citation>
    <scope>NUCLEOTIDE SEQUENCE [LARGE SCALE GENOMIC DNA]</scope>
    <source>
        <strain evidence="7">UoL-UT</strain>
    </source>
</reference>
<evidence type="ECO:0000313" key="8">
    <source>
        <dbReference type="Proteomes" id="UP000288716"/>
    </source>
</evidence>
<evidence type="ECO:0000256" key="3">
    <source>
        <dbReference type="ARBA" id="ARBA00023055"/>
    </source>
</evidence>
<proteinExistence type="inferred from homology"/>
<dbReference type="GO" id="GO:0007005">
    <property type="term" value="P:mitochondrion organization"/>
    <property type="evidence" value="ECO:0007669"/>
    <property type="project" value="TreeGrafter"/>
</dbReference>
<feature type="domain" description="VPS13-like middle region" evidence="5">
    <location>
        <begin position="607"/>
        <end position="754"/>
    </location>
</feature>
<dbReference type="InterPro" id="IPR026847">
    <property type="entry name" value="VPS13"/>
</dbReference>
<keyword evidence="8" id="KW-1185">Reference proteome</keyword>
<keyword evidence="3" id="KW-0445">Lipid transport</keyword>
<dbReference type="Proteomes" id="UP000288716">
    <property type="component" value="Unassembled WGS sequence"/>
</dbReference>
<dbReference type="GO" id="GO:0006623">
    <property type="term" value="P:protein targeting to vacuole"/>
    <property type="evidence" value="ECO:0007669"/>
    <property type="project" value="TreeGrafter"/>
</dbReference>
<protein>
    <submittedName>
        <fullName evidence="7">Vacuolar protein sorting-associated protein 13D-like protein</fullName>
    </submittedName>
</protein>
<dbReference type="GO" id="GO:0006869">
    <property type="term" value="P:lipid transport"/>
    <property type="evidence" value="ECO:0007669"/>
    <property type="project" value="UniProtKB-KW"/>
</dbReference>
<sequence length="1914" mass="220311">MLERLVAWVLNAYIGEYFGNVNTDQLSIALHQGEVELEGLPLKVESLRHWGLPVDVKAGYIGKIRVKVPVYRIRSEPWSISIEELYIVAHSLTDFTYNEDVEKQSLQDYKLSLLDALEMRWKSQYESNEEQSYYASSYTSWLSFGASVVSNIVDGIQLTIKSVHIRYEDSCSVKGSHIACGLVIRDLYAQSADKCKITKNDTESFFNTNDTNSNECVRKSVNLSGFDIYWDTCATLIGELQLPDIVDWMRILSDTCVNEFGGSSHNYILSSVCAKAQLMRNRSERPLRSTLKPRLRFDLVLERFPITLNLTQYKQMMKWSGEFRRTSTLWKYRKWRPITPLKECRSLWWQYAANAHLQQWRMRTKCRNWSYLIKRVKDILDYKRVYYEYLMKPETFTKDLKMIKDRIETEFDYDEICIIREIVYSLVKKHNKKIETEAPATNGWINWMTGWYSQPQTMLENEGDSPVKKLDSPTEIRPQPSTQLVKRDVIEERFLFDNIENETFLRRDTVFSRVNLSVQHASFTLISDISQSADNFNSVSEKSSDERLEFKPILDLELIDMKFWFEWRPRVDSFTLELKLRALNVNDKMCEKPAIEVSPRQQNTFLEDISSLLYLFPCKGNLSETTLWLTQNGKQALTYTTKEKNHYVARLYTVVSFTVESGVLCLIDYCKNTDVPLLEISFTNLDISQTLTDSRLIGRAKSVITCDYYNRYLSGWEPLLEPWKFDITWQHQFIIGSPSKLSVEFDSDEPINIVITRTFLDLYRNMQRNWIEDYKHLTKSTTPAIRQHSPFVPFALKNDTGCELHFYTVLSSTNESSITARTPSISEVSKLITYITGNSFSSELAIESPIQRMRQQQRHVIKTDNQSGKIVLPQKFKWITVKPNEVVPFCFEDSVASRQRSINVLKAHKIVVKVDGWEEMVPVTVDKVGVYFREAKPATLENESARVVFEVTMEDNARKLISVRSALLLHNGTPNTVEIQLHEHKKKEVMYVVPDATIPVPLPLVRYRIWIRPCEVGVNKCREPLRWEHVRRPGQSKGDLLMCSPLGTTERHASYSTSLPFYISIFVRRLNFPPDSVFQHSTVSRTLPGHLISLLSPLKLLNLLPYELNFSFKNSNVSGTVKAGKYYSLHSLDTTKEFSLTFSLDEFPISKPLTILPGTFREATFSVEFFDRKDRPLILQAEVTSDGNHSHSFIIRISCPYWLINRTNLPLIFKQDGVDHEASGQFQEHEFARCVEPLMFNFVKTDENIACKVRLGKSLGRTSWTNSFYLNNGTRIRRLRAISRDHKQQETIYEIKISIENGRGKYHRSLMVTFSPHSQSDSQLSTTRMTDKQKISVNESKRSSFGCELKLNINVSVLGLSLVNKYNEELVYASLNGIVFEYHFKLIEHFLNCTVKYFQVDNQLRDAEKSVILHCTELDSGDPTARLPMFNVSIHKRILHQVEIEFFERLQIKIRDISLMLEEMLLLKLLQFFGFADRDADSIVTEDEEEGYSHKVLGAPATRSRLYFTRLEIQLHRIRLSVLTSSQLTHEYKAIKKKVGLRLIRFEDVLIHLLPFKKKFCFDSFYNLLKAIIEHYKSQLRSQSAKILGAVDFLGNPLGFYNDVVGGLNEVFTDGNFQGLLTNITHGISDSTVKFSSALSDSLGSLAMDSRHEEIRKRIKQDSSDPIQAGIRGLGVGILGGVMSIITQTYMGVSTEGLTGFFSGFGKGVIGTITKPTVGMLDFATGAANVIRESSRKPSNRTGAIDKVRFPRQCSGISGLLLPTFDTQQSLAQLFFHRFISDKEENEKFISFQMILDDTALIISTEKVHFLSWGNQLHENGDVCLSVAFRSVTKCQTFTEMNLPGSGVYHYFVILSIDNEQSYITSRGQFSYFAEFRGGRLRVRAAKRETAVEVTEQINCAKTIYEERKYTLFS</sequence>
<evidence type="ECO:0000256" key="2">
    <source>
        <dbReference type="ARBA" id="ARBA00022448"/>
    </source>
</evidence>
<dbReference type="PANTHER" id="PTHR16166">
    <property type="entry name" value="VACUOLAR PROTEIN SORTING-ASSOCIATED PROTEIN VPS13"/>
    <property type="match status" value="1"/>
</dbReference>
<evidence type="ECO:0000259" key="6">
    <source>
        <dbReference type="Pfam" id="PF25036"/>
    </source>
</evidence>
<dbReference type="VEuPathDB" id="VectorBase:LDEU003860"/>
<dbReference type="InterPro" id="IPR056747">
    <property type="entry name" value="VPS13-like_M"/>
</dbReference>
<dbReference type="STRING" id="299467.A0A443SKX5"/>
<evidence type="ECO:0000313" key="7">
    <source>
        <dbReference type="EMBL" id="RWS28180.1"/>
    </source>
</evidence>
<dbReference type="OrthoDB" id="272810at2759"/>
<dbReference type="PANTHER" id="PTHR16166:SF141">
    <property type="entry name" value="INTERMEMBRANE LIPID TRANSFER PROTEIN VPS13D"/>
    <property type="match status" value="1"/>
</dbReference>
<evidence type="ECO:0000256" key="1">
    <source>
        <dbReference type="ARBA" id="ARBA00006545"/>
    </source>
</evidence>
<comment type="similarity">
    <text evidence="1">Belongs to the VPS13 family.</text>
</comment>
<evidence type="ECO:0000259" key="5">
    <source>
        <dbReference type="Pfam" id="PF25033"/>
    </source>
</evidence>
<organism evidence="7 8">
    <name type="scientific">Leptotrombidium deliense</name>
    <dbReference type="NCBI Taxonomy" id="299467"/>
    <lineage>
        <taxon>Eukaryota</taxon>
        <taxon>Metazoa</taxon>
        <taxon>Ecdysozoa</taxon>
        <taxon>Arthropoda</taxon>
        <taxon>Chelicerata</taxon>
        <taxon>Arachnida</taxon>
        <taxon>Acari</taxon>
        <taxon>Acariformes</taxon>
        <taxon>Trombidiformes</taxon>
        <taxon>Prostigmata</taxon>
        <taxon>Anystina</taxon>
        <taxon>Parasitengona</taxon>
        <taxon>Trombiculoidea</taxon>
        <taxon>Trombiculidae</taxon>
        <taxon>Leptotrombidium</taxon>
    </lineage>
</organism>
<dbReference type="Pfam" id="PF25036">
    <property type="entry name" value="VPS13_VAB"/>
    <property type="match status" value="1"/>
</dbReference>
<dbReference type="EMBL" id="NCKV01001532">
    <property type="protein sequence ID" value="RWS28180.1"/>
    <property type="molecule type" value="Genomic_DNA"/>
</dbReference>
<gene>
    <name evidence="7" type="ORF">B4U80_05371</name>
</gene>
<feature type="domain" description="Vacuolar protein sorting-associated protein 13 VPS13 adaptor binding" evidence="6">
    <location>
        <begin position="909"/>
        <end position="1317"/>
    </location>
</feature>
<name>A0A443SKX5_9ACAR</name>
<feature type="domain" description="Chorein N-terminal" evidence="4">
    <location>
        <begin position="1"/>
        <end position="591"/>
    </location>
</feature>
<dbReference type="Pfam" id="PF12624">
    <property type="entry name" value="VPS13_N"/>
    <property type="match status" value="1"/>
</dbReference>
<dbReference type="GO" id="GO:0045053">
    <property type="term" value="P:protein retention in Golgi apparatus"/>
    <property type="evidence" value="ECO:0007669"/>
    <property type="project" value="TreeGrafter"/>
</dbReference>
<evidence type="ECO:0000259" key="4">
    <source>
        <dbReference type="Pfam" id="PF12624"/>
    </source>
</evidence>
<dbReference type="Pfam" id="PF25033">
    <property type="entry name" value="VPS13_M"/>
    <property type="match status" value="1"/>
</dbReference>